<dbReference type="EMBL" id="QLYX01000020">
    <property type="protein sequence ID" value="RAY11284.1"/>
    <property type="molecule type" value="Genomic_DNA"/>
</dbReference>
<reference evidence="1 2" key="1">
    <citation type="submission" date="2018-06" db="EMBL/GenBank/DDBJ databases">
        <title>Actinomadura craniellae sp. nov. isolated from marine sponge Craniella sp.</title>
        <authorList>
            <person name="Li L."/>
            <person name="Xu Q.H."/>
            <person name="Lin H.W."/>
            <person name="Lu Y.H."/>
        </authorList>
    </citation>
    <scope>NUCLEOTIDE SEQUENCE [LARGE SCALE GENOMIC DNA]</scope>
    <source>
        <strain evidence="1 2">LHW63021</strain>
    </source>
</reference>
<keyword evidence="1" id="KW-0378">Hydrolase</keyword>
<dbReference type="SUPFAM" id="SSF101386">
    <property type="entry name" value="all-alpha NTP pyrophosphatases"/>
    <property type="match status" value="1"/>
</dbReference>
<organism evidence="1 2">
    <name type="scientific">Actinomadura craniellae</name>
    <dbReference type="NCBI Taxonomy" id="2231787"/>
    <lineage>
        <taxon>Bacteria</taxon>
        <taxon>Bacillati</taxon>
        <taxon>Actinomycetota</taxon>
        <taxon>Actinomycetes</taxon>
        <taxon>Streptosporangiales</taxon>
        <taxon>Thermomonosporaceae</taxon>
        <taxon>Actinomadura</taxon>
    </lineage>
</organism>
<sequence>MRVEHRKLIRDLIPQIIEAGGHRPVTRVLGEDDYHGALLAKLVEEAAEVRDATAGGLPGELADVVEVITALLPALGLTWDDLFALADRKRTERGGFTERIYLEYVDHTP</sequence>
<dbReference type="OrthoDB" id="9813491at2"/>
<dbReference type="InterPro" id="IPR021130">
    <property type="entry name" value="PRib-ATP_PPHydrolase-like"/>
</dbReference>
<dbReference type="CDD" id="cd11532">
    <property type="entry name" value="NTP-PPase_COG4997"/>
    <property type="match status" value="1"/>
</dbReference>
<accession>A0A365GWT5</accession>
<dbReference type="InterPro" id="IPR038735">
    <property type="entry name" value="MSMEG_1276-like_NTP-PPase_dom"/>
</dbReference>
<dbReference type="Proteomes" id="UP000251891">
    <property type="component" value="Unassembled WGS sequence"/>
</dbReference>
<gene>
    <name evidence="1" type="ORF">DPM19_31545</name>
</gene>
<evidence type="ECO:0000313" key="1">
    <source>
        <dbReference type="EMBL" id="RAY11284.1"/>
    </source>
</evidence>
<dbReference type="GO" id="GO:0016787">
    <property type="term" value="F:hydrolase activity"/>
    <property type="evidence" value="ECO:0007669"/>
    <property type="project" value="UniProtKB-KW"/>
</dbReference>
<dbReference type="RefSeq" id="WP_111871740.1">
    <property type="nucleotide sequence ID" value="NZ_QLYX01000020.1"/>
</dbReference>
<evidence type="ECO:0000313" key="2">
    <source>
        <dbReference type="Proteomes" id="UP000251891"/>
    </source>
</evidence>
<dbReference type="AlphaFoldDB" id="A0A365GWT5"/>
<comment type="caution">
    <text evidence="1">The sequence shown here is derived from an EMBL/GenBank/DDBJ whole genome shotgun (WGS) entry which is preliminary data.</text>
</comment>
<proteinExistence type="predicted"/>
<keyword evidence="2" id="KW-1185">Reference proteome</keyword>
<name>A0A365GWT5_9ACTN</name>
<protein>
    <submittedName>
        <fullName evidence="1">Phosphoribosyl-ATP pyrophosphohydrolase</fullName>
    </submittedName>
</protein>
<dbReference type="Pfam" id="PF01503">
    <property type="entry name" value="PRA-PH"/>
    <property type="match status" value="1"/>
</dbReference>